<evidence type="ECO:0000313" key="2">
    <source>
        <dbReference type="Proteomes" id="UP000515211"/>
    </source>
</evidence>
<name>A0A9C6TQE2_ARADU</name>
<feature type="region of interest" description="Disordered" evidence="1">
    <location>
        <begin position="1"/>
        <end position="23"/>
    </location>
</feature>
<dbReference type="GeneID" id="127745689"/>
<evidence type="ECO:0000313" key="3">
    <source>
        <dbReference type="RefSeq" id="XP_052114924.1"/>
    </source>
</evidence>
<dbReference type="RefSeq" id="XP_052114924.1">
    <property type="nucleotide sequence ID" value="XM_052258964.1"/>
</dbReference>
<reference evidence="2" key="1">
    <citation type="journal article" date="2016" name="Nat. Genet.">
        <title>The genome sequences of Arachis duranensis and Arachis ipaensis, the diploid ancestors of cultivated peanut.</title>
        <authorList>
            <person name="Bertioli D.J."/>
            <person name="Cannon S.B."/>
            <person name="Froenicke L."/>
            <person name="Huang G."/>
            <person name="Farmer A.D."/>
            <person name="Cannon E.K."/>
            <person name="Liu X."/>
            <person name="Gao D."/>
            <person name="Clevenger J."/>
            <person name="Dash S."/>
            <person name="Ren L."/>
            <person name="Moretzsohn M.C."/>
            <person name="Shirasawa K."/>
            <person name="Huang W."/>
            <person name="Vidigal B."/>
            <person name="Abernathy B."/>
            <person name="Chu Y."/>
            <person name="Niederhuth C.E."/>
            <person name="Umale P."/>
            <person name="Araujo A.C."/>
            <person name="Kozik A."/>
            <person name="Kim K.D."/>
            <person name="Burow M.D."/>
            <person name="Varshney R.K."/>
            <person name="Wang X."/>
            <person name="Zhang X."/>
            <person name="Barkley N."/>
            <person name="Guimaraes P.M."/>
            <person name="Isobe S."/>
            <person name="Guo B."/>
            <person name="Liao B."/>
            <person name="Stalker H.T."/>
            <person name="Schmitz R.J."/>
            <person name="Scheffler B.E."/>
            <person name="Leal-Bertioli S.C."/>
            <person name="Xun X."/>
            <person name="Jackson S.A."/>
            <person name="Michelmore R."/>
            <person name="Ozias-Akins P."/>
        </authorList>
    </citation>
    <scope>NUCLEOTIDE SEQUENCE [LARGE SCALE GENOMIC DNA]</scope>
    <source>
        <strain evidence="2">cv. V14167</strain>
    </source>
</reference>
<dbReference type="AlphaFoldDB" id="A0A9C6TQE2"/>
<organism evidence="2 3">
    <name type="scientific">Arachis duranensis</name>
    <name type="common">Wild peanut</name>
    <dbReference type="NCBI Taxonomy" id="130453"/>
    <lineage>
        <taxon>Eukaryota</taxon>
        <taxon>Viridiplantae</taxon>
        <taxon>Streptophyta</taxon>
        <taxon>Embryophyta</taxon>
        <taxon>Tracheophyta</taxon>
        <taxon>Spermatophyta</taxon>
        <taxon>Magnoliopsida</taxon>
        <taxon>eudicotyledons</taxon>
        <taxon>Gunneridae</taxon>
        <taxon>Pentapetalae</taxon>
        <taxon>rosids</taxon>
        <taxon>fabids</taxon>
        <taxon>Fabales</taxon>
        <taxon>Fabaceae</taxon>
        <taxon>Papilionoideae</taxon>
        <taxon>50 kb inversion clade</taxon>
        <taxon>dalbergioids sensu lato</taxon>
        <taxon>Dalbergieae</taxon>
        <taxon>Pterocarpus clade</taxon>
        <taxon>Arachis</taxon>
    </lineage>
</organism>
<accession>A0A9C6TQE2</accession>
<sequence length="105" mass="12481">MASEEDNALRLVNTDDDPDSRMINKQRWSPKFLRMRKRRFGYFMREQKEEGGSPSPSTYTVIENQCRNNEKSLKAIPTTLQISLRFLRKKKMKFSTLLIEKQTLH</sequence>
<protein>
    <submittedName>
        <fullName evidence="3">Uncharacterized protein LOC127745689 isoform X2</fullName>
    </submittedName>
</protein>
<proteinExistence type="predicted"/>
<evidence type="ECO:0000256" key="1">
    <source>
        <dbReference type="SAM" id="MobiDB-lite"/>
    </source>
</evidence>
<gene>
    <name evidence="3" type="primary">LOC127745689</name>
</gene>
<reference evidence="3" key="2">
    <citation type="submission" date="2025-08" db="UniProtKB">
        <authorList>
            <consortium name="RefSeq"/>
        </authorList>
    </citation>
    <scope>IDENTIFICATION</scope>
    <source>
        <tissue evidence="3">Whole plant</tissue>
    </source>
</reference>
<dbReference type="Proteomes" id="UP000515211">
    <property type="component" value="Chromosome 3"/>
</dbReference>
<keyword evidence="2" id="KW-1185">Reference proteome</keyword>